<dbReference type="PANTHER" id="PTHR33470">
    <property type="entry name" value="OS01G0164075 PROTEIN"/>
    <property type="match status" value="1"/>
</dbReference>
<feature type="chain" id="PRO_5029734851" description="Pistil-specific extensin-like protein" evidence="2">
    <location>
        <begin position="24"/>
        <end position="171"/>
    </location>
</feature>
<organism evidence="3 4">
    <name type="scientific">Quercus lobata</name>
    <name type="common">Valley oak</name>
    <dbReference type="NCBI Taxonomy" id="97700"/>
    <lineage>
        <taxon>Eukaryota</taxon>
        <taxon>Viridiplantae</taxon>
        <taxon>Streptophyta</taxon>
        <taxon>Embryophyta</taxon>
        <taxon>Tracheophyta</taxon>
        <taxon>Spermatophyta</taxon>
        <taxon>Magnoliopsida</taxon>
        <taxon>eudicotyledons</taxon>
        <taxon>Gunneridae</taxon>
        <taxon>Pentapetalae</taxon>
        <taxon>rosids</taxon>
        <taxon>fabids</taxon>
        <taxon>Fagales</taxon>
        <taxon>Fagaceae</taxon>
        <taxon>Quercus</taxon>
    </lineage>
</organism>
<dbReference type="KEGG" id="qlo:115953097"/>
<dbReference type="RefSeq" id="XP_030926450.1">
    <property type="nucleotide sequence ID" value="XM_031070590.1"/>
</dbReference>
<protein>
    <recommendedName>
        <fullName evidence="5">Pistil-specific extensin-like protein</fullName>
    </recommendedName>
</protein>
<evidence type="ECO:0000256" key="1">
    <source>
        <dbReference type="ARBA" id="ARBA00022729"/>
    </source>
</evidence>
<evidence type="ECO:0000313" key="3">
    <source>
        <dbReference type="EnsemblPlants" id="QL07p041366:mrna"/>
    </source>
</evidence>
<keyword evidence="4" id="KW-1185">Reference proteome</keyword>
<dbReference type="InParanoid" id="A0A7N2M682"/>
<dbReference type="AlphaFoldDB" id="A0A7N2M682"/>
<proteinExistence type="predicted"/>
<reference evidence="3" key="2">
    <citation type="submission" date="2021-01" db="UniProtKB">
        <authorList>
            <consortium name="EnsemblPlants"/>
        </authorList>
    </citation>
    <scope>IDENTIFICATION</scope>
</reference>
<dbReference type="Pfam" id="PF01190">
    <property type="entry name" value="Pollen_Ole_e_1"/>
    <property type="match status" value="1"/>
</dbReference>
<reference evidence="3 4" key="1">
    <citation type="journal article" date="2016" name="G3 (Bethesda)">
        <title>First Draft Assembly and Annotation of the Genome of a California Endemic Oak Quercus lobata Nee (Fagaceae).</title>
        <authorList>
            <person name="Sork V.L."/>
            <person name="Fitz-Gibbon S.T."/>
            <person name="Puiu D."/>
            <person name="Crepeau M."/>
            <person name="Gugger P.F."/>
            <person name="Sherman R."/>
            <person name="Stevens K."/>
            <person name="Langley C.H."/>
            <person name="Pellegrini M."/>
            <person name="Salzberg S.L."/>
        </authorList>
    </citation>
    <scope>NUCLEOTIDE SEQUENCE [LARGE SCALE GENOMIC DNA]</scope>
    <source>
        <strain evidence="3 4">cv. SW786</strain>
    </source>
</reference>
<name>A0A7N2M682_QUELO</name>
<sequence length="171" mass="18680">MGALVLAIFTASLLVSCTNLALAVNEPKVIHVGGKVLCQDCTQGWNEWVHGCKPIKGGKVSITCMDDRSRVVYYGSDATDELGQFDIIVNKYINGKELKAKLCSVRLVSSPDSTCNILTDFAGGKRGVKLNLPSLVYRDQIKYTLGPFYFTKPLCDEPNTTDSDDTHGGHY</sequence>
<accession>A0A7N2M682</accession>
<dbReference type="PANTHER" id="PTHR33470:SF29">
    <property type="entry name" value="POLLEN OLE E 1 ALLERGEN AND EXTENSIN FAMILY PROTEIN"/>
    <property type="match status" value="1"/>
</dbReference>
<dbReference type="GeneID" id="115953097"/>
<dbReference type="GO" id="GO:0071944">
    <property type="term" value="C:cell periphery"/>
    <property type="evidence" value="ECO:0007669"/>
    <property type="project" value="TreeGrafter"/>
</dbReference>
<evidence type="ECO:0000313" key="4">
    <source>
        <dbReference type="Proteomes" id="UP000594261"/>
    </source>
</evidence>
<dbReference type="FunCoup" id="A0A7N2M682">
    <property type="interactions" value="384"/>
</dbReference>
<dbReference type="EMBL" id="LRBV02000007">
    <property type="status" value="NOT_ANNOTATED_CDS"/>
    <property type="molecule type" value="Genomic_DNA"/>
</dbReference>
<evidence type="ECO:0000256" key="2">
    <source>
        <dbReference type="SAM" id="SignalP"/>
    </source>
</evidence>
<dbReference type="EnsemblPlants" id="QL07p041366:mrna">
    <property type="protein sequence ID" value="QL07p041366:mrna"/>
    <property type="gene ID" value="QL07p041366"/>
</dbReference>
<feature type="signal peptide" evidence="2">
    <location>
        <begin position="1"/>
        <end position="23"/>
    </location>
</feature>
<evidence type="ECO:0008006" key="5">
    <source>
        <dbReference type="Google" id="ProtNLM"/>
    </source>
</evidence>
<dbReference type="Gramene" id="QL07p041366:mrna">
    <property type="protein sequence ID" value="QL07p041366:mrna"/>
    <property type="gene ID" value="QL07p041366"/>
</dbReference>
<dbReference type="OMA" id="SVTCMDE"/>
<gene>
    <name evidence="3" type="primary">LOC115953097</name>
</gene>
<keyword evidence="1 2" id="KW-0732">Signal</keyword>
<dbReference type="OrthoDB" id="747559at2759"/>
<dbReference type="Proteomes" id="UP000594261">
    <property type="component" value="Chromosome 7"/>
</dbReference>